<dbReference type="InterPro" id="IPR013325">
    <property type="entry name" value="RNA_pol_sigma_r2"/>
</dbReference>
<dbReference type="InterPro" id="IPR014325">
    <property type="entry name" value="RNA_pol_sigma-E_actinobac"/>
</dbReference>
<dbReference type="GO" id="GO:0003677">
    <property type="term" value="F:DNA binding"/>
    <property type="evidence" value="ECO:0007669"/>
    <property type="project" value="UniProtKB-KW"/>
</dbReference>
<reference evidence="7 8" key="1">
    <citation type="submission" date="2019-09" db="EMBL/GenBank/DDBJ databases">
        <title>Nocardioides panacisoli sp. nov., isolated from the soil of a ginseng field.</title>
        <authorList>
            <person name="Cho C."/>
        </authorList>
    </citation>
    <scope>NUCLEOTIDE SEQUENCE [LARGE SCALE GENOMIC DNA]</scope>
    <source>
        <strain evidence="7 8">BN130099</strain>
    </source>
</reference>
<dbReference type="InterPro" id="IPR014284">
    <property type="entry name" value="RNA_pol_sigma-70_dom"/>
</dbReference>
<evidence type="ECO:0000259" key="6">
    <source>
        <dbReference type="SMART" id="SM00421"/>
    </source>
</evidence>
<feature type="domain" description="HTH luxR-type" evidence="6">
    <location>
        <begin position="107"/>
        <end position="165"/>
    </location>
</feature>
<dbReference type="Pfam" id="PF04542">
    <property type="entry name" value="Sigma70_r2"/>
    <property type="match status" value="1"/>
</dbReference>
<dbReference type="GO" id="GO:0006352">
    <property type="term" value="P:DNA-templated transcription initiation"/>
    <property type="evidence" value="ECO:0007669"/>
    <property type="project" value="InterPro"/>
</dbReference>
<evidence type="ECO:0000256" key="5">
    <source>
        <dbReference type="ARBA" id="ARBA00023163"/>
    </source>
</evidence>
<evidence type="ECO:0000256" key="4">
    <source>
        <dbReference type="ARBA" id="ARBA00023125"/>
    </source>
</evidence>
<evidence type="ECO:0000256" key="3">
    <source>
        <dbReference type="ARBA" id="ARBA00023082"/>
    </source>
</evidence>
<keyword evidence="2" id="KW-0805">Transcription regulation</keyword>
<dbReference type="PANTHER" id="PTHR43133:SF50">
    <property type="entry name" value="ECF RNA POLYMERASE SIGMA FACTOR SIGM"/>
    <property type="match status" value="1"/>
</dbReference>
<dbReference type="SMART" id="SM00421">
    <property type="entry name" value="HTH_LUXR"/>
    <property type="match status" value="1"/>
</dbReference>
<dbReference type="Gene3D" id="1.10.1740.10">
    <property type="match status" value="1"/>
</dbReference>
<evidence type="ECO:0000313" key="8">
    <source>
        <dbReference type="Proteomes" id="UP000325003"/>
    </source>
</evidence>
<dbReference type="InterPro" id="IPR000792">
    <property type="entry name" value="Tscrpt_reg_LuxR_C"/>
</dbReference>
<sequence length="173" mass="19352">MDQEFEAWARARAGSLARSALLLAGDVHHAEDLVQETLTRVAQHWPRLVRRGDPDAYAHRALHNAAIDAWRRRERRPREVSGVDASPDAPMHPDADPDRRLLLREALARLTPKQRAVLVLRYYEDLTETQTAAAMGCSPNTVKTQVRTALARLRALAPDVLAELGDPEEASTR</sequence>
<proteinExistence type="inferred from homology"/>
<keyword evidence="4" id="KW-0238">DNA-binding</keyword>
<dbReference type="InterPro" id="IPR013249">
    <property type="entry name" value="RNA_pol_sigma70_r4_t2"/>
</dbReference>
<dbReference type="SUPFAM" id="SSF88946">
    <property type="entry name" value="Sigma2 domain of RNA polymerase sigma factors"/>
    <property type="match status" value="1"/>
</dbReference>
<organism evidence="7 8">
    <name type="scientific">Nocardioides humilatus</name>
    <dbReference type="NCBI Taxonomy" id="2607660"/>
    <lineage>
        <taxon>Bacteria</taxon>
        <taxon>Bacillati</taxon>
        <taxon>Actinomycetota</taxon>
        <taxon>Actinomycetes</taxon>
        <taxon>Propionibacteriales</taxon>
        <taxon>Nocardioidaceae</taxon>
        <taxon>Nocardioides</taxon>
    </lineage>
</organism>
<dbReference type="AlphaFoldDB" id="A0A5B1LMT9"/>
<evidence type="ECO:0000256" key="1">
    <source>
        <dbReference type="ARBA" id="ARBA00010641"/>
    </source>
</evidence>
<dbReference type="Proteomes" id="UP000325003">
    <property type="component" value="Unassembled WGS sequence"/>
</dbReference>
<name>A0A5B1LMT9_9ACTN</name>
<dbReference type="RefSeq" id="WP_149726417.1">
    <property type="nucleotide sequence ID" value="NZ_VUJV01000001.1"/>
</dbReference>
<evidence type="ECO:0000256" key="2">
    <source>
        <dbReference type="ARBA" id="ARBA00023015"/>
    </source>
</evidence>
<dbReference type="EMBL" id="VUJV01000001">
    <property type="protein sequence ID" value="KAA1420957.1"/>
    <property type="molecule type" value="Genomic_DNA"/>
</dbReference>
<dbReference type="NCBIfam" id="TIGR02937">
    <property type="entry name" value="sigma70-ECF"/>
    <property type="match status" value="1"/>
</dbReference>
<dbReference type="GO" id="GO:0016987">
    <property type="term" value="F:sigma factor activity"/>
    <property type="evidence" value="ECO:0007669"/>
    <property type="project" value="UniProtKB-KW"/>
</dbReference>
<accession>A0A5B1LMT9</accession>
<dbReference type="PANTHER" id="PTHR43133">
    <property type="entry name" value="RNA POLYMERASE ECF-TYPE SIGMA FACTO"/>
    <property type="match status" value="1"/>
</dbReference>
<keyword evidence="8" id="KW-1185">Reference proteome</keyword>
<dbReference type="NCBIfam" id="TIGR02983">
    <property type="entry name" value="SigE-fam_strep"/>
    <property type="match status" value="1"/>
</dbReference>
<dbReference type="InterPro" id="IPR036388">
    <property type="entry name" value="WH-like_DNA-bd_sf"/>
</dbReference>
<comment type="similarity">
    <text evidence="1">Belongs to the sigma-70 factor family. ECF subfamily.</text>
</comment>
<dbReference type="InterPro" id="IPR039425">
    <property type="entry name" value="RNA_pol_sigma-70-like"/>
</dbReference>
<gene>
    <name evidence="7" type="ORF">F0U44_01030</name>
</gene>
<keyword evidence="3" id="KW-0731">Sigma factor</keyword>
<protein>
    <submittedName>
        <fullName evidence="7">SigE family RNA polymerase sigma factor</fullName>
    </submittedName>
</protein>
<dbReference type="Gene3D" id="1.10.10.10">
    <property type="entry name" value="Winged helix-like DNA-binding domain superfamily/Winged helix DNA-binding domain"/>
    <property type="match status" value="1"/>
</dbReference>
<dbReference type="CDD" id="cd06171">
    <property type="entry name" value="Sigma70_r4"/>
    <property type="match status" value="1"/>
</dbReference>
<evidence type="ECO:0000313" key="7">
    <source>
        <dbReference type="EMBL" id="KAA1420957.1"/>
    </source>
</evidence>
<reference evidence="7 8" key="2">
    <citation type="submission" date="2019-09" db="EMBL/GenBank/DDBJ databases">
        <authorList>
            <person name="Jin C."/>
        </authorList>
    </citation>
    <scope>NUCLEOTIDE SEQUENCE [LARGE SCALE GENOMIC DNA]</scope>
    <source>
        <strain evidence="7 8">BN130099</strain>
    </source>
</reference>
<comment type="caution">
    <text evidence="7">The sequence shown here is derived from an EMBL/GenBank/DDBJ whole genome shotgun (WGS) entry which is preliminary data.</text>
</comment>
<dbReference type="InterPro" id="IPR013324">
    <property type="entry name" value="RNA_pol_sigma_r3/r4-like"/>
</dbReference>
<dbReference type="SUPFAM" id="SSF88659">
    <property type="entry name" value="Sigma3 and sigma4 domains of RNA polymerase sigma factors"/>
    <property type="match status" value="1"/>
</dbReference>
<keyword evidence="5" id="KW-0804">Transcription</keyword>
<dbReference type="InterPro" id="IPR007627">
    <property type="entry name" value="RNA_pol_sigma70_r2"/>
</dbReference>
<dbReference type="Pfam" id="PF08281">
    <property type="entry name" value="Sigma70_r4_2"/>
    <property type="match status" value="1"/>
</dbReference>